<evidence type="ECO:0000256" key="2">
    <source>
        <dbReference type="ARBA" id="ARBA00009261"/>
    </source>
</evidence>
<dbReference type="Pfam" id="PF01235">
    <property type="entry name" value="Na_Ala_symp"/>
    <property type="match status" value="1"/>
</dbReference>
<evidence type="ECO:0000256" key="5">
    <source>
        <dbReference type="ARBA" id="ARBA00022692"/>
    </source>
</evidence>
<dbReference type="NCBIfam" id="TIGR00835">
    <property type="entry name" value="agcS"/>
    <property type="match status" value="1"/>
</dbReference>
<feature type="transmembrane region" description="Helical" evidence="8">
    <location>
        <begin position="60"/>
        <end position="88"/>
    </location>
</feature>
<sequence>MDTTQLTTTLTAIADGIWGPMAYLVIGLGLLFTITTKAVQFRRIPDMIRQLRDQPSAEGGLSSFQALVLALASRVGVGSIAGVATAIAGGGPGALLWMAITGLLACTVGYAEAALSQTFKRRVEDEDRRKAGEDIGGMPYYIKHGLRIPFVGGLVAVLGLIGYGFVFPGFQVSSIAASAHLAFGLPGWVPAVLVTGMIAVVIFGGTTRIVRVTQTLVPLLAVGYLVLAIAVIVANISQVPEAVMLIVRSGLGLQPMLAGVTGAAIAWGVRRAVFASANGLGEATFAAAAARTTHPGKQGLVQTFSIYIDVLLICMATGLMMVVSGKFNVSDHRGGFVIENLPGIDAGPNWVQESIDTLAPGWGAGFVAVAVLLFGFTCLLLYFYVANSNLLFLLDGRRGPGWTLVLRLGTLAIVFAGSVVNADLVWAAGDIGLGLIAWVNLLCLILLFPVVHKVCKDYDRQRREGLDPVFDPEALGIRGADFWKDPARVEDGTAEQTARQREASGTGG</sequence>
<organism evidence="9 10">
    <name type="scientific">Brachybacterium kimchii</name>
    <dbReference type="NCBI Taxonomy" id="2942909"/>
    <lineage>
        <taxon>Bacteria</taxon>
        <taxon>Bacillati</taxon>
        <taxon>Actinomycetota</taxon>
        <taxon>Actinomycetes</taxon>
        <taxon>Micrococcales</taxon>
        <taxon>Dermabacteraceae</taxon>
        <taxon>Brachybacterium</taxon>
    </lineage>
</organism>
<dbReference type="Gene3D" id="1.20.1740.10">
    <property type="entry name" value="Amino acid/polyamine transporter I"/>
    <property type="match status" value="1"/>
</dbReference>
<evidence type="ECO:0000256" key="4">
    <source>
        <dbReference type="ARBA" id="ARBA00022475"/>
    </source>
</evidence>
<evidence type="ECO:0000313" key="9">
    <source>
        <dbReference type="EMBL" id="UQN29591.1"/>
    </source>
</evidence>
<comment type="similarity">
    <text evidence="2 8">Belongs to the alanine or glycine:cation symporter (AGCS) (TC 2.A.25) family.</text>
</comment>
<accession>A0ABY4N6X7</accession>
<reference evidence="9" key="1">
    <citation type="submission" date="2022-05" db="EMBL/GenBank/DDBJ databases">
        <title>Genomic analysis of Brachybacterium sp. CBA3104.</title>
        <authorList>
            <person name="Roh S.W."/>
            <person name="Kim Y.B."/>
            <person name="Kim Y."/>
        </authorList>
    </citation>
    <scope>NUCLEOTIDE SEQUENCE</scope>
    <source>
        <strain evidence="9">CBA3104</strain>
    </source>
</reference>
<feature type="transmembrane region" description="Helical" evidence="8">
    <location>
        <begin position="20"/>
        <end position="39"/>
    </location>
</feature>
<gene>
    <name evidence="9" type="ORF">M4486_18480</name>
</gene>
<keyword evidence="5 8" id="KW-0812">Transmembrane</keyword>
<evidence type="ECO:0000256" key="3">
    <source>
        <dbReference type="ARBA" id="ARBA00022448"/>
    </source>
</evidence>
<keyword evidence="4 8" id="KW-1003">Cell membrane</keyword>
<feature type="transmembrane region" description="Helical" evidence="8">
    <location>
        <begin position="148"/>
        <end position="167"/>
    </location>
</feature>
<dbReference type="PRINTS" id="PR00175">
    <property type="entry name" value="NAALASMPORT"/>
</dbReference>
<evidence type="ECO:0000313" key="10">
    <source>
        <dbReference type="Proteomes" id="UP001055868"/>
    </source>
</evidence>
<keyword evidence="10" id="KW-1185">Reference proteome</keyword>
<evidence type="ECO:0000256" key="6">
    <source>
        <dbReference type="ARBA" id="ARBA00022989"/>
    </source>
</evidence>
<keyword evidence="7 8" id="KW-0472">Membrane</keyword>
<keyword evidence="6 8" id="KW-1133">Transmembrane helix</keyword>
<dbReference type="RefSeq" id="WP_249478784.1">
    <property type="nucleotide sequence ID" value="NZ_CP097218.1"/>
</dbReference>
<feature type="transmembrane region" description="Helical" evidence="8">
    <location>
        <begin position="435"/>
        <end position="455"/>
    </location>
</feature>
<feature type="transmembrane region" description="Helical" evidence="8">
    <location>
        <begin position="304"/>
        <end position="323"/>
    </location>
</feature>
<feature type="transmembrane region" description="Helical" evidence="8">
    <location>
        <begin position="404"/>
        <end position="429"/>
    </location>
</feature>
<dbReference type="PANTHER" id="PTHR30330">
    <property type="entry name" value="AGSS FAMILY TRANSPORTER, SODIUM-ALANINE"/>
    <property type="match status" value="1"/>
</dbReference>
<feature type="transmembrane region" description="Helical" evidence="8">
    <location>
        <begin position="187"/>
        <end position="204"/>
    </location>
</feature>
<dbReference type="EMBL" id="CP097218">
    <property type="protein sequence ID" value="UQN29591.1"/>
    <property type="molecule type" value="Genomic_DNA"/>
</dbReference>
<dbReference type="PANTHER" id="PTHR30330:SF7">
    <property type="entry name" value="SODIUM_PROTON-DEPENDENT ALANINE CARRIER PROTEIN YRBD-RELATED"/>
    <property type="match status" value="1"/>
</dbReference>
<name>A0ABY4N6X7_9MICO</name>
<feature type="transmembrane region" description="Helical" evidence="8">
    <location>
        <begin position="362"/>
        <end position="384"/>
    </location>
</feature>
<protein>
    <submittedName>
        <fullName evidence="9">Alanine:cation symporter family protein</fullName>
    </submittedName>
</protein>
<feature type="transmembrane region" description="Helical" evidence="8">
    <location>
        <begin position="216"/>
        <end position="236"/>
    </location>
</feature>
<proteinExistence type="inferred from homology"/>
<evidence type="ECO:0000256" key="8">
    <source>
        <dbReference type="RuleBase" id="RU363064"/>
    </source>
</evidence>
<feature type="transmembrane region" description="Helical" evidence="8">
    <location>
        <begin position="242"/>
        <end position="267"/>
    </location>
</feature>
<keyword evidence="8" id="KW-0769">Symport</keyword>
<evidence type="ECO:0000256" key="7">
    <source>
        <dbReference type="ARBA" id="ARBA00023136"/>
    </source>
</evidence>
<keyword evidence="3 8" id="KW-0813">Transport</keyword>
<feature type="transmembrane region" description="Helical" evidence="8">
    <location>
        <begin position="94"/>
        <end position="115"/>
    </location>
</feature>
<comment type="subcellular location">
    <subcellularLocation>
        <location evidence="1 8">Cell membrane</location>
        <topology evidence="1 8">Multi-pass membrane protein</topology>
    </subcellularLocation>
</comment>
<dbReference type="InterPro" id="IPR001463">
    <property type="entry name" value="Na/Ala_symport"/>
</dbReference>
<dbReference type="Proteomes" id="UP001055868">
    <property type="component" value="Chromosome"/>
</dbReference>
<evidence type="ECO:0000256" key="1">
    <source>
        <dbReference type="ARBA" id="ARBA00004651"/>
    </source>
</evidence>